<dbReference type="OrthoDB" id="9773087at2"/>
<evidence type="ECO:0000313" key="10">
    <source>
        <dbReference type="Proteomes" id="UP000054618"/>
    </source>
</evidence>
<keyword evidence="3 8" id="KW-0436">Ligase</keyword>
<dbReference type="PANTHER" id="PTHR21299">
    <property type="entry name" value="CYTIDYLATE KINASE/PANTOATE-BETA-ALANINE LIGASE"/>
    <property type="match status" value="1"/>
</dbReference>
<comment type="pathway">
    <text evidence="1 8">Cofactor biosynthesis; (R)-pantothenate biosynthesis; (R)-pantothenate from (R)-pantoate and beta-alanine: step 1/1.</text>
</comment>
<dbReference type="GO" id="GO:0005524">
    <property type="term" value="F:ATP binding"/>
    <property type="evidence" value="ECO:0007669"/>
    <property type="project" value="UniProtKB-KW"/>
</dbReference>
<feature type="binding site" evidence="8">
    <location>
        <begin position="29"/>
        <end position="36"/>
    </location>
    <ligand>
        <name>ATP</name>
        <dbReference type="ChEBI" id="CHEBI:30616"/>
    </ligand>
</feature>
<comment type="subcellular location">
    <subcellularLocation>
        <location evidence="8">Cytoplasm</location>
    </subcellularLocation>
</comment>
<dbReference type="PANTHER" id="PTHR21299:SF1">
    <property type="entry name" value="PANTOATE--BETA-ALANINE LIGASE"/>
    <property type="match status" value="1"/>
</dbReference>
<evidence type="ECO:0000256" key="8">
    <source>
        <dbReference type="HAMAP-Rule" id="MF_00158"/>
    </source>
</evidence>
<dbReference type="NCBIfam" id="TIGR00018">
    <property type="entry name" value="panC"/>
    <property type="match status" value="1"/>
</dbReference>
<dbReference type="Gene3D" id="3.30.1300.10">
    <property type="entry name" value="Pantoate-beta-alanine ligase, C-terminal domain"/>
    <property type="match status" value="1"/>
</dbReference>
<comment type="similarity">
    <text evidence="2 8">Belongs to the pantothenate synthetase family.</text>
</comment>
<dbReference type="SUPFAM" id="SSF52374">
    <property type="entry name" value="Nucleotidylyl transferase"/>
    <property type="match status" value="1"/>
</dbReference>
<evidence type="ECO:0000313" key="9">
    <source>
        <dbReference type="EMBL" id="KTD52154.1"/>
    </source>
</evidence>
<reference evidence="9 10" key="1">
    <citation type="submission" date="2015-11" db="EMBL/GenBank/DDBJ databases">
        <title>Genomic analysis of 38 Legionella species identifies large and diverse effector repertoires.</title>
        <authorList>
            <person name="Burstein D."/>
            <person name="Amaro F."/>
            <person name="Zusman T."/>
            <person name="Lifshitz Z."/>
            <person name="Cohen O."/>
            <person name="Gilbert J.A."/>
            <person name="Pupko T."/>
            <person name="Shuman H.A."/>
            <person name="Segal G."/>
        </authorList>
    </citation>
    <scope>NUCLEOTIDE SEQUENCE [LARGE SCALE GENOMIC DNA]</scope>
    <source>
        <strain evidence="9 10">CDC#1442-AUS-E</strain>
    </source>
</reference>
<dbReference type="InterPro" id="IPR003721">
    <property type="entry name" value="Pantoate_ligase"/>
</dbReference>
<comment type="caution">
    <text evidence="9">The sequence shown here is derived from an EMBL/GenBank/DDBJ whole genome shotgun (WGS) entry which is preliminary data.</text>
</comment>
<organism evidence="9 10">
    <name type="scientific">Legionella quinlivanii</name>
    <dbReference type="NCBI Taxonomy" id="45073"/>
    <lineage>
        <taxon>Bacteria</taxon>
        <taxon>Pseudomonadati</taxon>
        <taxon>Pseudomonadota</taxon>
        <taxon>Gammaproteobacteria</taxon>
        <taxon>Legionellales</taxon>
        <taxon>Legionellaceae</taxon>
        <taxon>Legionella</taxon>
    </lineage>
</organism>
<dbReference type="HAMAP" id="MF_00158">
    <property type="entry name" value="PanC"/>
    <property type="match status" value="1"/>
</dbReference>
<dbReference type="AlphaFoldDB" id="A0A0W0Y5S2"/>
<protein>
    <recommendedName>
        <fullName evidence="8">Pantothenate synthetase</fullName>
        <shortName evidence="8">PS</shortName>
        <ecNumber evidence="8">6.3.2.1</ecNumber>
    </recommendedName>
    <alternativeName>
        <fullName evidence="8">Pantoate--beta-alanine ligase</fullName>
    </alternativeName>
    <alternativeName>
        <fullName evidence="8">Pantoate-activating enzyme</fullName>
    </alternativeName>
</protein>
<dbReference type="EMBL" id="LNYS01000006">
    <property type="protein sequence ID" value="KTD52154.1"/>
    <property type="molecule type" value="Genomic_DNA"/>
</dbReference>
<feature type="active site" description="Proton donor" evidence="8">
    <location>
        <position position="36"/>
    </location>
</feature>
<keyword evidence="10" id="KW-1185">Reference proteome</keyword>
<evidence type="ECO:0000256" key="2">
    <source>
        <dbReference type="ARBA" id="ARBA00009256"/>
    </source>
</evidence>
<evidence type="ECO:0000256" key="4">
    <source>
        <dbReference type="ARBA" id="ARBA00022655"/>
    </source>
</evidence>
<dbReference type="STRING" id="45073.Lqui_0998"/>
<dbReference type="UniPathway" id="UPA00028">
    <property type="reaction ID" value="UER00005"/>
</dbReference>
<dbReference type="GO" id="GO:0004592">
    <property type="term" value="F:pantoate-beta-alanine ligase activity"/>
    <property type="evidence" value="ECO:0007669"/>
    <property type="project" value="UniProtKB-UniRule"/>
</dbReference>
<keyword evidence="4 8" id="KW-0566">Pantothenate biosynthesis</keyword>
<dbReference type="Pfam" id="PF02569">
    <property type="entry name" value="Pantoate_ligase"/>
    <property type="match status" value="1"/>
</dbReference>
<evidence type="ECO:0000256" key="5">
    <source>
        <dbReference type="ARBA" id="ARBA00022741"/>
    </source>
</evidence>
<comment type="subunit">
    <text evidence="8">Homodimer.</text>
</comment>
<dbReference type="InterPro" id="IPR014729">
    <property type="entry name" value="Rossmann-like_a/b/a_fold"/>
</dbReference>
<feature type="binding site" evidence="8">
    <location>
        <position position="175"/>
    </location>
    <ligand>
        <name>ATP</name>
        <dbReference type="ChEBI" id="CHEBI:30616"/>
    </ligand>
</feature>
<dbReference type="Gene3D" id="3.40.50.620">
    <property type="entry name" value="HUPs"/>
    <property type="match status" value="1"/>
</dbReference>
<evidence type="ECO:0000256" key="6">
    <source>
        <dbReference type="ARBA" id="ARBA00022840"/>
    </source>
</evidence>
<dbReference type="EC" id="6.3.2.1" evidence="8"/>
<keyword evidence="5 8" id="KW-0547">Nucleotide-binding</keyword>
<evidence type="ECO:0000256" key="7">
    <source>
        <dbReference type="ARBA" id="ARBA00048258"/>
    </source>
</evidence>
<feature type="binding site" evidence="8">
    <location>
        <position position="60"/>
    </location>
    <ligand>
        <name>beta-alanine</name>
        <dbReference type="ChEBI" id="CHEBI:57966"/>
    </ligand>
</feature>
<gene>
    <name evidence="8 9" type="primary">panC</name>
    <name evidence="9" type="ORF">Lqui_0998</name>
</gene>
<dbReference type="PATRIC" id="fig|45073.5.peg.1054"/>
<keyword evidence="6 8" id="KW-0067">ATP-binding</keyword>
<dbReference type="GO" id="GO:0015940">
    <property type="term" value="P:pantothenate biosynthetic process"/>
    <property type="evidence" value="ECO:0007669"/>
    <property type="project" value="UniProtKB-UniRule"/>
</dbReference>
<accession>A0A0W0Y5S2</accession>
<comment type="miscellaneous">
    <text evidence="8">The reaction proceeds by a bi uni uni bi ping pong mechanism.</text>
</comment>
<name>A0A0W0Y5S2_9GAMM</name>
<dbReference type="Proteomes" id="UP000054618">
    <property type="component" value="Unassembled WGS sequence"/>
</dbReference>
<dbReference type="GO" id="GO:0005829">
    <property type="term" value="C:cytosol"/>
    <property type="evidence" value="ECO:0007669"/>
    <property type="project" value="TreeGrafter"/>
</dbReference>
<dbReference type="InterPro" id="IPR042176">
    <property type="entry name" value="Pantoate_ligase_C"/>
</dbReference>
<feature type="binding site" evidence="8">
    <location>
        <position position="152"/>
    </location>
    <ligand>
        <name>(R)-pantoate</name>
        <dbReference type="ChEBI" id="CHEBI:15980"/>
    </ligand>
</feature>
<proteinExistence type="inferred from homology"/>
<comment type="function">
    <text evidence="8">Catalyzes the condensation of pantoate with beta-alanine in an ATP-dependent reaction via a pantoyl-adenylate intermediate.</text>
</comment>
<keyword evidence="8" id="KW-0963">Cytoplasm</keyword>
<evidence type="ECO:0000256" key="1">
    <source>
        <dbReference type="ARBA" id="ARBA00004990"/>
    </source>
</evidence>
<sequence>MQIFNRLEDWINVRRSLPEKANIGFAPTMGNLHIGHLSLFERSKRENALTATSLFVNPTQFNRQDDFNHYPRSLEADLQLMENAGVDFCLLPEKEAIYHDGYTYQIQENEFCKLMEGQYRPGHFNGVLTIVMKLFNLIKPDRAYFGEKDYQQYQLIKGMVSAFFMDIEVIGCPTIREESGLAYSSRNNRLTAEQKQLANQFAQIFHQNKSCAEIITELEAKGIQVEYLLDYQNRRYAAVLIGDIRLIDNFART</sequence>
<evidence type="ECO:0000256" key="3">
    <source>
        <dbReference type="ARBA" id="ARBA00022598"/>
    </source>
</evidence>
<feature type="binding site" evidence="8">
    <location>
        <begin position="183"/>
        <end position="186"/>
    </location>
    <ligand>
        <name>ATP</name>
        <dbReference type="ChEBI" id="CHEBI:30616"/>
    </ligand>
</feature>
<dbReference type="RefSeq" id="WP_058507313.1">
    <property type="nucleotide sequence ID" value="NZ_CAAAIK010000006.1"/>
</dbReference>
<feature type="binding site" evidence="8">
    <location>
        <position position="60"/>
    </location>
    <ligand>
        <name>(R)-pantoate</name>
        <dbReference type="ChEBI" id="CHEBI:15980"/>
    </ligand>
</feature>
<comment type="catalytic activity">
    <reaction evidence="7 8">
        <text>(R)-pantoate + beta-alanine + ATP = (R)-pantothenate + AMP + diphosphate + H(+)</text>
        <dbReference type="Rhea" id="RHEA:10912"/>
        <dbReference type="ChEBI" id="CHEBI:15378"/>
        <dbReference type="ChEBI" id="CHEBI:15980"/>
        <dbReference type="ChEBI" id="CHEBI:29032"/>
        <dbReference type="ChEBI" id="CHEBI:30616"/>
        <dbReference type="ChEBI" id="CHEBI:33019"/>
        <dbReference type="ChEBI" id="CHEBI:57966"/>
        <dbReference type="ChEBI" id="CHEBI:456215"/>
        <dbReference type="EC" id="6.3.2.1"/>
    </reaction>
</comment>
<feature type="binding site" evidence="8">
    <location>
        <begin position="146"/>
        <end position="149"/>
    </location>
    <ligand>
        <name>ATP</name>
        <dbReference type="ChEBI" id="CHEBI:30616"/>
    </ligand>
</feature>